<dbReference type="EMBL" id="JAAIUW010000006">
    <property type="protein sequence ID" value="KAF7826842.1"/>
    <property type="molecule type" value="Genomic_DNA"/>
</dbReference>
<organism evidence="1 2">
    <name type="scientific">Senna tora</name>
    <dbReference type="NCBI Taxonomy" id="362788"/>
    <lineage>
        <taxon>Eukaryota</taxon>
        <taxon>Viridiplantae</taxon>
        <taxon>Streptophyta</taxon>
        <taxon>Embryophyta</taxon>
        <taxon>Tracheophyta</taxon>
        <taxon>Spermatophyta</taxon>
        <taxon>Magnoliopsida</taxon>
        <taxon>eudicotyledons</taxon>
        <taxon>Gunneridae</taxon>
        <taxon>Pentapetalae</taxon>
        <taxon>rosids</taxon>
        <taxon>fabids</taxon>
        <taxon>Fabales</taxon>
        <taxon>Fabaceae</taxon>
        <taxon>Caesalpinioideae</taxon>
        <taxon>Cassia clade</taxon>
        <taxon>Senna</taxon>
    </lineage>
</organism>
<name>A0A834TSZ0_9FABA</name>
<protein>
    <submittedName>
        <fullName evidence="1">Uncharacterized protein</fullName>
    </submittedName>
</protein>
<accession>A0A834TSZ0</accession>
<sequence length="96" mass="11087">MALHQALSEDRQTIKPVKRYKSAAVLELKNITLTSRPFDWWGIETPDFKFKEQGIAPLGFEGHLKPKKKASRPLILNLRNKASRPSDWWGIETPNF</sequence>
<reference evidence="1" key="1">
    <citation type="submission" date="2020-09" db="EMBL/GenBank/DDBJ databases">
        <title>Genome-Enabled Discovery of Anthraquinone Biosynthesis in Senna tora.</title>
        <authorList>
            <person name="Kang S.-H."/>
            <person name="Pandey R.P."/>
            <person name="Lee C.-M."/>
            <person name="Sim J.-S."/>
            <person name="Jeong J.-T."/>
            <person name="Choi B.-S."/>
            <person name="Jung M."/>
            <person name="Ginzburg D."/>
            <person name="Zhao K."/>
            <person name="Won S.Y."/>
            <person name="Oh T.-J."/>
            <person name="Yu Y."/>
            <person name="Kim N.-H."/>
            <person name="Lee O.R."/>
            <person name="Lee T.-H."/>
            <person name="Bashyal P."/>
            <person name="Kim T.-S."/>
            <person name="Lee W.-H."/>
            <person name="Kawkins C."/>
            <person name="Kim C.-K."/>
            <person name="Kim J.S."/>
            <person name="Ahn B.O."/>
            <person name="Rhee S.Y."/>
            <person name="Sohng J.K."/>
        </authorList>
    </citation>
    <scope>NUCLEOTIDE SEQUENCE</scope>
    <source>
        <tissue evidence="1">Leaf</tissue>
    </source>
</reference>
<keyword evidence="2" id="KW-1185">Reference proteome</keyword>
<evidence type="ECO:0000313" key="1">
    <source>
        <dbReference type="EMBL" id="KAF7826842.1"/>
    </source>
</evidence>
<gene>
    <name evidence="1" type="ORF">G2W53_018006</name>
</gene>
<dbReference type="AlphaFoldDB" id="A0A834TSZ0"/>
<evidence type="ECO:0000313" key="2">
    <source>
        <dbReference type="Proteomes" id="UP000634136"/>
    </source>
</evidence>
<proteinExistence type="predicted"/>
<dbReference type="Proteomes" id="UP000634136">
    <property type="component" value="Unassembled WGS sequence"/>
</dbReference>
<comment type="caution">
    <text evidence="1">The sequence shown here is derived from an EMBL/GenBank/DDBJ whole genome shotgun (WGS) entry which is preliminary data.</text>
</comment>